<organism evidence="22">
    <name type="scientific">Oxyuris equi</name>
    <dbReference type="NCBI Taxonomy" id="132389"/>
    <lineage>
        <taxon>Eukaryota</taxon>
        <taxon>Metazoa</taxon>
        <taxon>Ecdysozoa</taxon>
        <taxon>Nematoda</taxon>
        <taxon>Chromadorea</taxon>
        <taxon>Rhabditida</taxon>
        <taxon>Spirurina</taxon>
        <taxon>Oxyuridomorpha</taxon>
        <taxon>Oxyuroidea</taxon>
        <taxon>Oxyuridae</taxon>
        <taxon>Oxyuris</taxon>
    </lineage>
</organism>
<evidence type="ECO:0000256" key="10">
    <source>
        <dbReference type="ARBA" id="ARBA00022982"/>
    </source>
</evidence>
<evidence type="ECO:0000256" key="11">
    <source>
        <dbReference type="ARBA" id="ARBA00022989"/>
    </source>
</evidence>
<evidence type="ECO:0000256" key="12">
    <source>
        <dbReference type="ARBA" id="ARBA00023004"/>
    </source>
</evidence>
<evidence type="ECO:0000256" key="15">
    <source>
        <dbReference type="ARBA" id="ARBA00023136"/>
    </source>
</evidence>
<feature type="transmembrane region" description="Helical" evidence="20">
    <location>
        <begin position="303"/>
        <end position="323"/>
    </location>
</feature>
<evidence type="ECO:0000256" key="7">
    <source>
        <dbReference type="ARBA" id="ARBA00022692"/>
    </source>
</evidence>
<dbReference type="PANTHER" id="PTHR19271">
    <property type="entry name" value="CYTOCHROME B"/>
    <property type="match status" value="1"/>
</dbReference>
<keyword evidence="7 20" id="KW-0812">Transmembrane</keyword>
<dbReference type="PANTHER" id="PTHR19271:SF16">
    <property type="entry name" value="CYTOCHROME B"/>
    <property type="match status" value="1"/>
</dbReference>
<feature type="transmembrane region" description="Helical" evidence="20">
    <location>
        <begin position="220"/>
        <end position="239"/>
    </location>
</feature>
<dbReference type="AlphaFoldDB" id="A0A0G2T9W1"/>
<dbReference type="InterPro" id="IPR027387">
    <property type="entry name" value="Cytb/b6-like_sf"/>
</dbReference>
<evidence type="ECO:0000256" key="17">
    <source>
        <dbReference type="ARBA" id="ARBA00031681"/>
    </source>
</evidence>
<evidence type="ECO:0000256" key="2">
    <source>
        <dbReference type="ARBA" id="ARBA00004448"/>
    </source>
</evidence>
<evidence type="ECO:0000256" key="16">
    <source>
        <dbReference type="ARBA" id="ARBA00029812"/>
    </source>
</evidence>
<keyword evidence="13" id="KW-0830">Ubiquinone</keyword>
<evidence type="ECO:0000256" key="5">
    <source>
        <dbReference type="ARBA" id="ARBA00022617"/>
    </source>
</evidence>
<evidence type="ECO:0000256" key="18">
    <source>
        <dbReference type="ARBA" id="ARBA00032600"/>
    </source>
</evidence>
<keyword evidence="10" id="KW-0249">Electron transport</keyword>
<keyword evidence="6" id="KW-0679">Respiratory chain</keyword>
<dbReference type="GO" id="GO:0008121">
    <property type="term" value="F:quinol-cytochrome-c reductase activity"/>
    <property type="evidence" value="ECO:0007669"/>
    <property type="project" value="TreeGrafter"/>
</dbReference>
<comment type="function">
    <text evidence="1">Component of the ubiquinol-cytochrome c reductase complex (complex III or cytochrome b-c1 complex) that is part of the mitochondrial respiratory chain. The b-c1 complex mediates electron transfer from ubiquinol to cytochrome c. Contributes to the generation of a proton gradient across the mitochondrial membrane that is then used for ATP synthesis.</text>
</comment>
<evidence type="ECO:0000256" key="13">
    <source>
        <dbReference type="ARBA" id="ARBA00023075"/>
    </source>
</evidence>
<reference evidence="22" key="1">
    <citation type="submission" date="2015-01" db="EMBL/GenBank/DDBJ databases">
        <title>The complete mitochondrial genome of Oxyuris equi(Nematoda: Oxyurida): Compared with other pinworms Enterobius vermicularis and Wellcomia siamensis.</title>
        <authorList>
            <person name="Zhang Y."/>
            <person name="Chang Q.C."/>
            <person name="Xu W."/>
            <person name="Wang C."/>
        </authorList>
    </citation>
    <scope>NUCLEOTIDE SEQUENCE</scope>
</reference>
<dbReference type="GO" id="GO:0046872">
    <property type="term" value="F:metal ion binding"/>
    <property type="evidence" value="ECO:0007669"/>
    <property type="project" value="UniProtKB-KW"/>
</dbReference>
<keyword evidence="14 22" id="KW-0496">Mitochondrion</keyword>
<evidence type="ECO:0000313" key="22">
    <source>
        <dbReference type="EMBL" id="AKI07540.1"/>
    </source>
</evidence>
<keyword evidence="5" id="KW-0349">Heme</keyword>
<accession>A0A0G2T9W1</accession>
<feature type="transmembrane region" description="Helical" evidence="20">
    <location>
        <begin position="106"/>
        <end position="123"/>
    </location>
</feature>
<feature type="transmembrane region" description="Helical" evidence="20">
    <location>
        <begin position="166"/>
        <end position="189"/>
    </location>
</feature>
<evidence type="ECO:0000256" key="3">
    <source>
        <dbReference type="ARBA" id="ARBA00013531"/>
    </source>
</evidence>
<name>A0A0G2T9W1_9BILA</name>
<dbReference type="InterPro" id="IPR005797">
    <property type="entry name" value="Cyt_b/b6_N"/>
</dbReference>
<feature type="transmembrane region" description="Helical" evidence="20">
    <location>
        <begin position="129"/>
        <end position="154"/>
    </location>
</feature>
<evidence type="ECO:0000256" key="20">
    <source>
        <dbReference type="SAM" id="Phobius"/>
    </source>
</evidence>
<keyword evidence="15 20" id="KW-0472">Membrane</keyword>
<keyword evidence="9" id="KW-0999">Mitochondrion inner membrane</keyword>
<dbReference type="CTD" id="4519"/>
<dbReference type="GeneID" id="24404587"/>
<dbReference type="PROSITE" id="PS51002">
    <property type="entry name" value="CYTB_NTER"/>
    <property type="match status" value="1"/>
</dbReference>
<keyword evidence="8" id="KW-0479">Metal-binding</keyword>
<dbReference type="GO" id="GO:0006122">
    <property type="term" value="P:mitochondrial electron transport, ubiquinol to cytochrome c"/>
    <property type="evidence" value="ECO:0007669"/>
    <property type="project" value="TreeGrafter"/>
</dbReference>
<protein>
    <recommendedName>
        <fullName evidence="3">Cytochrome b</fullName>
    </recommendedName>
    <alternativeName>
        <fullName evidence="17">Complex III subunit 3</fullName>
    </alternativeName>
    <alternativeName>
        <fullName evidence="18">Complex III subunit III</fullName>
    </alternativeName>
    <alternativeName>
        <fullName evidence="16">Cytochrome b-c1 complex subunit 3</fullName>
    </alternativeName>
    <alternativeName>
        <fullName evidence="19">Ubiquinol-cytochrome-c reductase complex cytochrome b subunit</fullName>
    </alternativeName>
</protein>
<evidence type="ECO:0000256" key="8">
    <source>
        <dbReference type="ARBA" id="ARBA00022723"/>
    </source>
</evidence>
<geneLocation type="mitochondrion" evidence="22"/>
<sequence length="360" mass="41383">MKKSVLEFIVFLPSSKTLSYGWNLGSLLGMFLGLQLLTGVILVFYYGPDTSFDGVQYIMYDVSWGWLVRILHFNGASFFFFFLYMHVFKGFFMKSYRLVSVGETGILSWFLFMGVGFMGYVLVYSQMNFWAAVFLTSMLAVVPYLEKLWVFFFGGIYGVGDLTVNFFFVWLFLWPGVGAVWVLFLLIFLQIKGKPSLLYCQGNKKKVIFFPYYGWKKKSGVWGIFFFLGFVFVSPFFWGNGKMFKNHKKWAKPGQIAPKGNFLFVYTIRRPIPKKFLGGYGKKSANGCPVGPGFFKVKGKSEVVKNSELFFVLVGGGLTWWGMNAPEVPYLLLSGGYPFFFFFFFFLGLYFWLGGLLKDC</sequence>
<dbReference type="InterPro" id="IPR016174">
    <property type="entry name" value="Di-haem_cyt_TM"/>
</dbReference>
<keyword evidence="4" id="KW-0813">Transport</keyword>
<comment type="subcellular location">
    <subcellularLocation>
        <location evidence="2">Mitochondrion inner membrane</location>
        <topology evidence="2">Multi-pass membrane protein</topology>
    </subcellularLocation>
</comment>
<proteinExistence type="predicted"/>
<feature type="domain" description="Cytochrome b/b6 N-terminal region profile" evidence="21">
    <location>
        <begin position="1"/>
        <end position="198"/>
    </location>
</feature>
<keyword evidence="11 20" id="KW-1133">Transmembrane helix</keyword>
<feature type="transmembrane region" description="Helical" evidence="20">
    <location>
        <begin position="335"/>
        <end position="357"/>
    </location>
</feature>
<dbReference type="GO" id="GO:0016491">
    <property type="term" value="F:oxidoreductase activity"/>
    <property type="evidence" value="ECO:0007669"/>
    <property type="project" value="InterPro"/>
</dbReference>
<dbReference type="Gene3D" id="1.20.810.10">
    <property type="entry name" value="Cytochrome Bc1 Complex, Chain C"/>
    <property type="match status" value="1"/>
</dbReference>
<dbReference type="RefSeq" id="YP_009142693.1">
    <property type="nucleotide sequence ID" value="NC_027190.1"/>
</dbReference>
<evidence type="ECO:0000256" key="14">
    <source>
        <dbReference type="ARBA" id="ARBA00023128"/>
    </source>
</evidence>
<dbReference type="SUPFAM" id="SSF81342">
    <property type="entry name" value="Transmembrane di-heme cytochromes"/>
    <property type="match status" value="1"/>
</dbReference>
<evidence type="ECO:0000256" key="1">
    <source>
        <dbReference type="ARBA" id="ARBA00002566"/>
    </source>
</evidence>
<feature type="transmembrane region" description="Helical" evidence="20">
    <location>
        <begin position="66"/>
        <end position="85"/>
    </location>
</feature>
<keyword evidence="12" id="KW-0408">Iron</keyword>
<dbReference type="EMBL" id="KP404095">
    <property type="protein sequence ID" value="AKI07540.1"/>
    <property type="molecule type" value="Genomic_DNA"/>
</dbReference>
<evidence type="ECO:0000256" key="9">
    <source>
        <dbReference type="ARBA" id="ARBA00022792"/>
    </source>
</evidence>
<evidence type="ECO:0000256" key="6">
    <source>
        <dbReference type="ARBA" id="ARBA00022660"/>
    </source>
</evidence>
<dbReference type="GO" id="GO:0005743">
    <property type="term" value="C:mitochondrial inner membrane"/>
    <property type="evidence" value="ECO:0007669"/>
    <property type="project" value="UniProtKB-SubCell"/>
</dbReference>
<gene>
    <name evidence="22" type="primary">CYTB</name>
</gene>
<evidence type="ECO:0000259" key="21">
    <source>
        <dbReference type="PROSITE" id="PS51002"/>
    </source>
</evidence>
<evidence type="ECO:0000256" key="4">
    <source>
        <dbReference type="ARBA" id="ARBA00022448"/>
    </source>
</evidence>
<dbReference type="Pfam" id="PF00033">
    <property type="entry name" value="Cytochrome_B"/>
    <property type="match status" value="1"/>
</dbReference>
<evidence type="ECO:0000256" key="19">
    <source>
        <dbReference type="ARBA" id="ARBA00032818"/>
    </source>
</evidence>
<feature type="transmembrane region" description="Helical" evidence="20">
    <location>
        <begin position="21"/>
        <end position="46"/>
    </location>
</feature>